<comment type="similarity">
    <text evidence="1">Belongs to the bactofilin family.</text>
</comment>
<dbReference type="PANTHER" id="PTHR35024">
    <property type="entry name" value="HYPOTHETICAL CYTOSOLIC PROTEIN"/>
    <property type="match status" value="1"/>
</dbReference>
<evidence type="ECO:0000256" key="2">
    <source>
        <dbReference type="SAM" id="MobiDB-lite"/>
    </source>
</evidence>
<feature type="compositionally biased region" description="Low complexity" evidence="2">
    <location>
        <begin position="200"/>
        <end position="220"/>
    </location>
</feature>
<gene>
    <name evidence="3" type="ORF">ABCS64_08605</name>
</gene>
<dbReference type="Pfam" id="PF04519">
    <property type="entry name" value="Bactofilin"/>
    <property type="match status" value="1"/>
</dbReference>
<sequence>MFSKSNLFGRDTDGQRSTLNPLASPPAGGAGKSAGVTDSNTGRPAFVSGRATTNFHKPAVRAGTGVTDADPDQGNAASDTAPSVADDEEGAIGARLIVGPEVKLCGAEILNCDMLVVEGRVEATMDSRVLRITEHGSFAGKVSIDVAEIFGDFEGELTARSQLIIHSTGRVRGKICYGKLVAEEGCELCGDISILGTKTGNGTSTSSGSASGTSSPSKNSETSGNAVSGKDKTAGKGGASALNAV</sequence>
<dbReference type="PANTHER" id="PTHR35024:SF4">
    <property type="entry name" value="POLYMER-FORMING CYTOSKELETAL PROTEIN"/>
    <property type="match status" value="1"/>
</dbReference>
<dbReference type="InterPro" id="IPR007607">
    <property type="entry name" value="BacA/B"/>
</dbReference>
<keyword evidence="4" id="KW-1185">Reference proteome</keyword>
<evidence type="ECO:0000313" key="4">
    <source>
        <dbReference type="Proteomes" id="UP001574673"/>
    </source>
</evidence>
<proteinExistence type="inferred from homology"/>
<protein>
    <submittedName>
        <fullName evidence="3">Polymer-forming cytoskeletal protein</fullName>
    </submittedName>
</protein>
<organism evidence="3 4">
    <name type="scientific">Dentiradicibacter hellwigii</name>
    <dbReference type="NCBI Taxonomy" id="3149053"/>
    <lineage>
        <taxon>Bacteria</taxon>
        <taxon>Pseudomonadati</taxon>
        <taxon>Pseudomonadota</taxon>
        <taxon>Betaproteobacteria</taxon>
        <taxon>Rhodocyclales</taxon>
        <taxon>Rhodocyclaceae</taxon>
        <taxon>Dentiradicibacter</taxon>
    </lineage>
</organism>
<comment type="caution">
    <text evidence="3">The sequence shown here is derived from an EMBL/GenBank/DDBJ whole genome shotgun (WGS) entry which is preliminary data.</text>
</comment>
<reference evidence="4" key="1">
    <citation type="submission" date="2024-06" db="EMBL/GenBank/DDBJ databases">
        <title>Radixoralia hellwigii gen. nov., sp nov., isolated from a root canal in the human oral cavity.</title>
        <authorList>
            <person name="Bartsch S."/>
            <person name="Wittmer A."/>
            <person name="Schulz A.-K."/>
            <person name="Neumann-Schaal M."/>
            <person name="Wolf J."/>
            <person name="Gronow S."/>
            <person name="Tennert C."/>
            <person name="Haecker G."/>
            <person name="Cieplik F."/>
            <person name="Al-Ahmad A."/>
        </authorList>
    </citation>
    <scope>NUCLEOTIDE SEQUENCE [LARGE SCALE GENOMIC DNA]</scope>
    <source>
        <strain evidence="4">Wk13</strain>
    </source>
</reference>
<evidence type="ECO:0000256" key="1">
    <source>
        <dbReference type="ARBA" id="ARBA00044755"/>
    </source>
</evidence>
<dbReference type="EMBL" id="JBEUWX010000002">
    <property type="protein sequence ID" value="MFA9950370.1"/>
    <property type="molecule type" value="Genomic_DNA"/>
</dbReference>
<name>A0ABV4UH40_9RHOO</name>
<dbReference type="Proteomes" id="UP001574673">
    <property type="component" value="Unassembled WGS sequence"/>
</dbReference>
<feature type="region of interest" description="Disordered" evidence="2">
    <location>
        <begin position="200"/>
        <end position="245"/>
    </location>
</feature>
<evidence type="ECO:0000313" key="3">
    <source>
        <dbReference type="EMBL" id="MFA9950370.1"/>
    </source>
</evidence>
<accession>A0ABV4UH40</accession>
<feature type="region of interest" description="Disordered" evidence="2">
    <location>
        <begin position="1"/>
        <end position="85"/>
    </location>
</feature>